<keyword evidence="6" id="KW-0812">Transmembrane</keyword>
<dbReference type="PANTHER" id="PTHR33446">
    <property type="entry name" value="PROTEIN TONB-RELATED"/>
    <property type="match status" value="1"/>
</dbReference>
<evidence type="ECO:0000256" key="9">
    <source>
        <dbReference type="ARBA" id="ARBA00023136"/>
    </source>
</evidence>
<evidence type="ECO:0000256" key="7">
    <source>
        <dbReference type="ARBA" id="ARBA00022927"/>
    </source>
</evidence>
<dbReference type="OrthoDB" id="7722272at2"/>
<evidence type="ECO:0000256" key="10">
    <source>
        <dbReference type="SAM" id="MobiDB-lite"/>
    </source>
</evidence>
<evidence type="ECO:0000256" key="5">
    <source>
        <dbReference type="ARBA" id="ARBA00022519"/>
    </source>
</evidence>
<protein>
    <recommendedName>
        <fullName evidence="11">TonB C-terminal domain-containing protein</fullName>
    </recommendedName>
</protein>
<dbReference type="InterPro" id="IPR006260">
    <property type="entry name" value="TonB/TolA_C"/>
</dbReference>
<comment type="subcellular location">
    <subcellularLocation>
        <location evidence="1">Cell inner membrane</location>
        <topology evidence="1">Single-pass membrane protein</topology>
        <orientation evidence="1">Periplasmic side</orientation>
    </subcellularLocation>
</comment>
<name>A0A0P1GTF1_9RHOB</name>
<sequence length="283" mass="29878">MKRWAEFTGFLALAAGAHLLIFAEFPAVEDGQDAGGIGGQAVVTLRGAPASMAEVIEDWTRPPEVTLIDQMVPLHVAEAPNAKFRVAATITVPPKVEQPPRMHDPLAEATPQVETAPPPKPVPKPVVKKPPEPKPKPKPKAKPKPQEKAKPSTRNTAASSGQDVQKAAGAGGSAQAGASGKVDVKTLSKGKEAKLRSIWGAKIRTRVERRKRSVSGKAKGRVAKVSITVSNSGQLLGVSLAKSSGMDKVDQEALAAVKRAGTFPKAPKGMNRPSYTLQLPIRF</sequence>
<dbReference type="PANTHER" id="PTHR33446:SF2">
    <property type="entry name" value="PROTEIN TONB"/>
    <property type="match status" value="1"/>
</dbReference>
<dbReference type="NCBIfam" id="TIGR01352">
    <property type="entry name" value="tonB_Cterm"/>
    <property type="match status" value="1"/>
</dbReference>
<dbReference type="STRING" id="340021.TM5383_03175"/>
<dbReference type="AlphaFoldDB" id="A0A0P1GTF1"/>
<evidence type="ECO:0000313" key="12">
    <source>
        <dbReference type="EMBL" id="CUH85932.1"/>
    </source>
</evidence>
<dbReference type="GO" id="GO:0031992">
    <property type="term" value="F:energy transducer activity"/>
    <property type="evidence" value="ECO:0007669"/>
    <property type="project" value="TreeGrafter"/>
</dbReference>
<feature type="region of interest" description="Disordered" evidence="10">
    <location>
        <begin position="110"/>
        <end position="182"/>
    </location>
</feature>
<evidence type="ECO:0000256" key="8">
    <source>
        <dbReference type="ARBA" id="ARBA00022989"/>
    </source>
</evidence>
<feature type="domain" description="TonB C-terminal" evidence="11">
    <location>
        <begin position="195"/>
        <end position="283"/>
    </location>
</feature>
<keyword evidence="3" id="KW-0813">Transport</keyword>
<keyword evidence="4" id="KW-1003">Cell membrane</keyword>
<evidence type="ECO:0000256" key="1">
    <source>
        <dbReference type="ARBA" id="ARBA00004383"/>
    </source>
</evidence>
<dbReference type="GO" id="GO:0098797">
    <property type="term" value="C:plasma membrane protein complex"/>
    <property type="evidence" value="ECO:0007669"/>
    <property type="project" value="TreeGrafter"/>
</dbReference>
<keyword evidence="9" id="KW-0472">Membrane</keyword>
<keyword evidence="7" id="KW-0653">Protein transport</keyword>
<dbReference type="GO" id="GO:0015031">
    <property type="term" value="P:protein transport"/>
    <property type="evidence" value="ECO:0007669"/>
    <property type="project" value="UniProtKB-KW"/>
</dbReference>
<dbReference type="Gene3D" id="3.30.1150.10">
    <property type="match status" value="1"/>
</dbReference>
<evidence type="ECO:0000256" key="2">
    <source>
        <dbReference type="ARBA" id="ARBA00006555"/>
    </source>
</evidence>
<evidence type="ECO:0000259" key="11">
    <source>
        <dbReference type="PROSITE" id="PS52015"/>
    </source>
</evidence>
<dbReference type="GO" id="GO:0055085">
    <property type="term" value="P:transmembrane transport"/>
    <property type="evidence" value="ECO:0007669"/>
    <property type="project" value="InterPro"/>
</dbReference>
<keyword evidence="5" id="KW-0997">Cell inner membrane</keyword>
<dbReference type="Proteomes" id="UP000051681">
    <property type="component" value="Unassembled WGS sequence"/>
</dbReference>
<dbReference type="PROSITE" id="PS52015">
    <property type="entry name" value="TONB_CTD"/>
    <property type="match status" value="1"/>
</dbReference>
<evidence type="ECO:0000313" key="13">
    <source>
        <dbReference type="Proteomes" id="UP000051681"/>
    </source>
</evidence>
<gene>
    <name evidence="12" type="ORF">TM5383_03175</name>
</gene>
<organism evidence="12 13">
    <name type="scientific">Thalassovita mediterranea</name>
    <dbReference type="NCBI Taxonomy" id="340021"/>
    <lineage>
        <taxon>Bacteria</taxon>
        <taxon>Pseudomonadati</taxon>
        <taxon>Pseudomonadota</taxon>
        <taxon>Alphaproteobacteria</taxon>
        <taxon>Rhodobacterales</taxon>
        <taxon>Roseobacteraceae</taxon>
        <taxon>Thalassovita</taxon>
    </lineage>
</organism>
<dbReference type="SUPFAM" id="SSF74653">
    <property type="entry name" value="TolA/TonB C-terminal domain"/>
    <property type="match status" value="1"/>
</dbReference>
<dbReference type="InterPro" id="IPR051045">
    <property type="entry name" value="TonB-dependent_transducer"/>
</dbReference>
<dbReference type="EMBL" id="CYSF01000018">
    <property type="protein sequence ID" value="CUH85932.1"/>
    <property type="molecule type" value="Genomic_DNA"/>
</dbReference>
<dbReference type="RefSeq" id="WP_058319981.1">
    <property type="nucleotide sequence ID" value="NZ_CYSF01000018.1"/>
</dbReference>
<dbReference type="InterPro" id="IPR037682">
    <property type="entry name" value="TonB_C"/>
</dbReference>
<keyword evidence="8" id="KW-1133">Transmembrane helix</keyword>
<evidence type="ECO:0000256" key="6">
    <source>
        <dbReference type="ARBA" id="ARBA00022692"/>
    </source>
</evidence>
<keyword evidence="13" id="KW-1185">Reference proteome</keyword>
<comment type="similarity">
    <text evidence="2">Belongs to the TonB family.</text>
</comment>
<dbReference type="Pfam" id="PF13103">
    <property type="entry name" value="TonB_2"/>
    <property type="match status" value="1"/>
</dbReference>
<evidence type="ECO:0000256" key="3">
    <source>
        <dbReference type="ARBA" id="ARBA00022448"/>
    </source>
</evidence>
<proteinExistence type="inferred from homology"/>
<reference evidence="12 13" key="1">
    <citation type="submission" date="2015-09" db="EMBL/GenBank/DDBJ databases">
        <authorList>
            <consortium name="Swine Surveillance"/>
        </authorList>
    </citation>
    <scope>NUCLEOTIDE SEQUENCE [LARGE SCALE GENOMIC DNA]</scope>
    <source>
        <strain evidence="12 13">CECT 8383</strain>
    </source>
</reference>
<feature type="compositionally biased region" description="Polar residues" evidence="10">
    <location>
        <begin position="152"/>
        <end position="163"/>
    </location>
</feature>
<evidence type="ECO:0000256" key="4">
    <source>
        <dbReference type="ARBA" id="ARBA00022475"/>
    </source>
</evidence>
<accession>A0A0P1GTF1</accession>